<reference evidence="2 3" key="1">
    <citation type="submission" date="2019-06" db="EMBL/GenBank/DDBJ databases">
        <title>Whole genome shotgun sequence of Brevibacillus parabrevis NBRC 12334.</title>
        <authorList>
            <person name="Hosoyama A."/>
            <person name="Uohara A."/>
            <person name="Ohji S."/>
            <person name="Ichikawa N."/>
        </authorList>
    </citation>
    <scope>NUCLEOTIDE SEQUENCE [LARGE SCALE GENOMIC DNA]</scope>
    <source>
        <strain evidence="2 3">NBRC 12334</strain>
    </source>
</reference>
<dbReference type="InterPro" id="IPR001763">
    <property type="entry name" value="Rhodanese-like_dom"/>
</dbReference>
<dbReference type="Proteomes" id="UP000316882">
    <property type="component" value="Unassembled WGS sequence"/>
</dbReference>
<dbReference type="AlphaFoldDB" id="A0A4Y3PND6"/>
<dbReference type="Pfam" id="PF00581">
    <property type="entry name" value="Rhodanese"/>
    <property type="match status" value="1"/>
</dbReference>
<keyword evidence="3" id="KW-1185">Reference proteome</keyword>
<evidence type="ECO:0000259" key="1">
    <source>
        <dbReference type="PROSITE" id="PS50206"/>
    </source>
</evidence>
<dbReference type="SUPFAM" id="SSF52821">
    <property type="entry name" value="Rhodanese/Cell cycle control phosphatase"/>
    <property type="match status" value="1"/>
</dbReference>
<protein>
    <recommendedName>
        <fullName evidence="1">Rhodanese domain-containing protein</fullName>
    </recommendedName>
</protein>
<accession>A0A4Y3PND6</accession>
<evidence type="ECO:0000313" key="2">
    <source>
        <dbReference type="EMBL" id="GEB34913.1"/>
    </source>
</evidence>
<dbReference type="STRING" id="54914.AV540_25545"/>
<sequence length="115" mass="12921">MSKEVYTKQEIKQLLEKGTPILFLDVRDEAKFQTGTVESKLADTRNVPYVHMLAQGDKLLDEETERAVKERQIITVCTTGNKAQKAAALLREHGYEAKALLGGLTAWKDDEDEAK</sequence>
<evidence type="ECO:0000313" key="3">
    <source>
        <dbReference type="Proteomes" id="UP000316882"/>
    </source>
</evidence>
<dbReference type="InterPro" id="IPR036873">
    <property type="entry name" value="Rhodanese-like_dom_sf"/>
</dbReference>
<dbReference type="PANTHER" id="PTHR43031">
    <property type="entry name" value="FAD-DEPENDENT OXIDOREDUCTASE"/>
    <property type="match status" value="1"/>
</dbReference>
<dbReference type="EMBL" id="BJMH01000030">
    <property type="protein sequence ID" value="GEB34913.1"/>
    <property type="molecule type" value="Genomic_DNA"/>
</dbReference>
<comment type="caution">
    <text evidence="2">The sequence shown here is derived from an EMBL/GenBank/DDBJ whole genome shotgun (WGS) entry which is preliminary data.</text>
</comment>
<proteinExistence type="predicted"/>
<dbReference type="SMART" id="SM00450">
    <property type="entry name" value="RHOD"/>
    <property type="match status" value="1"/>
</dbReference>
<dbReference type="PROSITE" id="PS50206">
    <property type="entry name" value="RHODANESE_3"/>
    <property type="match status" value="1"/>
</dbReference>
<dbReference type="Gene3D" id="3.40.250.10">
    <property type="entry name" value="Rhodanese-like domain"/>
    <property type="match status" value="1"/>
</dbReference>
<dbReference type="RefSeq" id="WP_122966845.1">
    <property type="nucleotide sequence ID" value="NZ_BJMH01000030.1"/>
</dbReference>
<organism evidence="2 3">
    <name type="scientific">Brevibacillus parabrevis</name>
    <dbReference type="NCBI Taxonomy" id="54914"/>
    <lineage>
        <taxon>Bacteria</taxon>
        <taxon>Bacillati</taxon>
        <taxon>Bacillota</taxon>
        <taxon>Bacilli</taxon>
        <taxon>Bacillales</taxon>
        <taxon>Paenibacillaceae</taxon>
        <taxon>Brevibacillus</taxon>
    </lineage>
</organism>
<dbReference type="InterPro" id="IPR050229">
    <property type="entry name" value="GlpE_sulfurtransferase"/>
</dbReference>
<feature type="domain" description="Rhodanese" evidence="1">
    <location>
        <begin position="17"/>
        <end position="112"/>
    </location>
</feature>
<gene>
    <name evidence="2" type="ORF">BPA01_44930</name>
</gene>
<dbReference type="PANTHER" id="PTHR43031:SF1">
    <property type="entry name" value="PYRIDINE NUCLEOTIDE-DISULPHIDE OXIDOREDUCTASE"/>
    <property type="match status" value="1"/>
</dbReference>
<name>A0A4Y3PND6_BREPA</name>